<protein>
    <submittedName>
        <fullName evidence="5">(salmon louse) hypothetical protein</fullName>
    </submittedName>
</protein>
<dbReference type="EMBL" id="HG994588">
    <property type="protein sequence ID" value="CAF3046743.1"/>
    <property type="molecule type" value="Genomic_DNA"/>
</dbReference>
<dbReference type="InterPro" id="IPR010345">
    <property type="entry name" value="IL-17_fam"/>
</dbReference>
<evidence type="ECO:0000256" key="4">
    <source>
        <dbReference type="ARBA" id="ARBA00022729"/>
    </source>
</evidence>
<dbReference type="GO" id="GO:0005125">
    <property type="term" value="F:cytokine activity"/>
    <property type="evidence" value="ECO:0007669"/>
    <property type="project" value="InterPro"/>
</dbReference>
<dbReference type="AlphaFoldDB" id="A0A7R8D6P3"/>
<accession>A0A7R8D6P3</accession>
<dbReference type="Proteomes" id="UP000675881">
    <property type="component" value="Chromosome 9"/>
</dbReference>
<evidence type="ECO:0000256" key="2">
    <source>
        <dbReference type="ARBA" id="ARBA00007236"/>
    </source>
</evidence>
<evidence type="ECO:0000313" key="6">
    <source>
        <dbReference type="Proteomes" id="UP000675881"/>
    </source>
</evidence>
<comment type="subcellular location">
    <subcellularLocation>
        <location evidence="1">Secreted</location>
    </subcellularLocation>
</comment>
<keyword evidence="3" id="KW-0964">Secreted</keyword>
<dbReference type="GO" id="GO:0005576">
    <property type="term" value="C:extracellular region"/>
    <property type="evidence" value="ECO:0007669"/>
    <property type="project" value="UniProtKB-SubCell"/>
</dbReference>
<gene>
    <name evidence="5" type="ORF">LSAA_14808</name>
</gene>
<dbReference type="Pfam" id="PF06083">
    <property type="entry name" value="IL17"/>
    <property type="match status" value="1"/>
</dbReference>
<dbReference type="OrthoDB" id="10534640at2759"/>
<dbReference type="Gene3D" id="2.10.90.10">
    <property type="entry name" value="Cystine-knot cytokines"/>
    <property type="match status" value="1"/>
</dbReference>
<keyword evidence="6" id="KW-1185">Reference proteome</keyword>
<organism evidence="5 6">
    <name type="scientific">Lepeophtheirus salmonis</name>
    <name type="common">Salmon louse</name>
    <name type="synonym">Caligus salmonis</name>
    <dbReference type="NCBI Taxonomy" id="72036"/>
    <lineage>
        <taxon>Eukaryota</taxon>
        <taxon>Metazoa</taxon>
        <taxon>Ecdysozoa</taxon>
        <taxon>Arthropoda</taxon>
        <taxon>Crustacea</taxon>
        <taxon>Multicrustacea</taxon>
        <taxon>Hexanauplia</taxon>
        <taxon>Copepoda</taxon>
        <taxon>Siphonostomatoida</taxon>
        <taxon>Caligidae</taxon>
        <taxon>Lepeophtheirus</taxon>
    </lineage>
</organism>
<evidence type="ECO:0000313" key="5">
    <source>
        <dbReference type="EMBL" id="CAF3046743.1"/>
    </source>
</evidence>
<reference evidence="5" key="1">
    <citation type="submission" date="2021-02" db="EMBL/GenBank/DDBJ databases">
        <authorList>
            <person name="Bekaert M."/>
        </authorList>
    </citation>
    <scope>NUCLEOTIDE SEQUENCE</scope>
    <source>
        <strain evidence="5">IoA-00</strain>
    </source>
</reference>
<dbReference type="SUPFAM" id="SSF57501">
    <property type="entry name" value="Cystine-knot cytokines"/>
    <property type="match status" value="1"/>
</dbReference>
<comment type="similarity">
    <text evidence="2">Belongs to the IL-17 family.</text>
</comment>
<proteinExistence type="inferred from homology"/>
<dbReference type="InterPro" id="IPR029034">
    <property type="entry name" value="Cystine-knot_cytokine"/>
</dbReference>
<keyword evidence="4" id="KW-0732">Signal</keyword>
<evidence type="ECO:0000256" key="3">
    <source>
        <dbReference type="ARBA" id="ARBA00022525"/>
    </source>
</evidence>
<evidence type="ECO:0000256" key="1">
    <source>
        <dbReference type="ARBA" id="ARBA00004613"/>
    </source>
</evidence>
<sequence>MRIRILSIIINVVSVWSINSKRIHVNLIQPENSIYQHKKPQQPSNNFPHFPSKSLENDKHHYKISCNSKDIRCNEINNVSNDFHQFIPIPNIKVKSLCRWEVNYTNVANRIPNKITEIICSSEDSSCGNREYFCRQVNVQMTVGYYEKANQYSEDWYALYQRNLTIGVGCSCVLKTQPTFGVLYGSAPLEKKRSFAPLNKKILV</sequence>
<name>A0A7R8D6P3_LEPSM</name>